<protein>
    <recommendedName>
        <fullName evidence="4">Nuclear pore complex protein NUP1</fullName>
    </recommendedName>
</protein>
<feature type="region of interest" description="Disordered" evidence="1">
    <location>
        <begin position="601"/>
        <end position="628"/>
    </location>
</feature>
<dbReference type="GO" id="GO:0005635">
    <property type="term" value="C:nuclear envelope"/>
    <property type="evidence" value="ECO:0007669"/>
    <property type="project" value="TreeGrafter"/>
</dbReference>
<evidence type="ECO:0000256" key="1">
    <source>
        <dbReference type="SAM" id="MobiDB-lite"/>
    </source>
</evidence>
<proteinExistence type="predicted"/>
<feature type="region of interest" description="Disordered" evidence="1">
    <location>
        <begin position="715"/>
        <end position="742"/>
    </location>
</feature>
<feature type="compositionally biased region" description="Basic residues" evidence="1">
    <location>
        <begin position="1327"/>
        <end position="1338"/>
    </location>
</feature>
<feature type="compositionally biased region" description="Polar residues" evidence="1">
    <location>
        <begin position="1226"/>
        <end position="1241"/>
    </location>
</feature>
<feature type="compositionally biased region" description="Polar residues" evidence="1">
    <location>
        <begin position="324"/>
        <end position="344"/>
    </location>
</feature>
<feature type="region of interest" description="Disordered" evidence="1">
    <location>
        <begin position="305"/>
        <end position="350"/>
    </location>
</feature>
<name>A0A9D3UCQ5_9ROSI</name>
<feature type="region of interest" description="Disordered" evidence="1">
    <location>
        <begin position="1"/>
        <end position="55"/>
    </location>
</feature>
<dbReference type="OrthoDB" id="653468at2759"/>
<feature type="region of interest" description="Disordered" evidence="1">
    <location>
        <begin position="865"/>
        <end position="891"/>
    </location>
</feature>
<reference evidence="2 3" key="1">
    <citation type="journal article" date="2021" name="Plant Biotechnol. J.">
        <title>Multi-omics assisted identification of the key and species-specific regulatory components of drought-tolerant mechanisms in Gossypium stocksii.</title>
        <authorList>
            <person name="Yu D."/>
            <person name="Ke L."/>
            <person name="Zhang D."/>
            <person name="Wu Y."/>
            <person name="Sun Y."/>
            <person name="Mei J."/>
            <person name="Sun J."/>
            <person name="Sun Y."/>
        </authorList>
    </citation>
    <scope>NUCLEOTIDE SEQUENCE [LARGE SCALE GENOMIC DNA]</scope>
    <source>
        <strain evidence="3">cv. E1</strain>
        <tissue evidence="2">Leaf</tissue>
    </source>
</reference>
<dbReference type="EMBL" id="JAIQCV010000012">
    <property type="protein sequence ID" value="KAH1038136.1"/>
    <property type="molecule type" value="Genomic_DNA"/>
</dbReference>
<feature type="compositionally biased region" description="Low complexity" evidence="1">
    <location>
        <begin position="405"/>
        <end position="421"/>
    </location>
</feature>
<feature type="region of interest" description="Disordered" evidence="1">
    <location>
        <begin position="77"/>
        <end position="113"/>
    </location>
</feature>
<evidence type="ECO:0008006" key="4">
    <source>
        <dbReference type="Google" id="ProtNLM"/>
    </source>
</evidence>
<evidence type="ECO:0000313" key="2">
    <source>
        <dbReference type="EMBL" id="KAH1038136.1"/>
    </source>
</evidence>
<dbReference type="PANTHER" id="PTHR33416">
    <property type="entry name" value="NUCLEAR PORE COMPLEX PROTEIN NUP1"/>
    <property type="match status" value="1"/>
</dbReference>
<evidence type="ECO:0000313" key="3">
    <source>
        <dbReference type="Proteomes" id="UP000828251"/>
    </source>
</evidence>
<accession>A0A9D3UCQ5</accession>
<sequence length="1338" mass="135808">MATAREESNPYGGGLGAGGKFRNRPFRRTTKTTPYDRPPTSIRNPSGTGDRNGWLSRLVDPARRLITSSAHRLFASVFTKRLPPPPPQTPRALESGTNQEPRENQPEATSKVPSVVQGAIIGCENPVNHTAESGVAELEKILKQKTFTRSEIDHLTRLLCSRSADSPGANEEKRPELISVVSHDKKEEFPKTPVREHVTENHLISTPVVSSTVVDDVVASPAELAKAYMGSRTPKVSVSRLGLQNQVPRGDLTCTSNKNFPSMSSTMSLVPRSSGHVGNLGNSFVTPRLRGRSAIYSMARTPYSRVNSSTVKSSGTASDAFGGPSSSSQSPWEQKRISGSTQGQVLKRRSSVLDNDIGSVGPIRRIRQKSNLLSSRNLSLPTSACPSARIAGNSSAALAENGDNSSPGTSVTTVPSKSSQTASKILQQLDMLVSPKEKSPTKLSPTMLRGQALKSIENADSSFLENMQDTDKLSGSCTALPGVCESMSGKHDKAKENGSTMMVALPDKAVPAVNGADSNSLMKDNNMPSVKASDSSVIKSIVPQPQQKSRAFQMSAHEDYLDLDDDDYPNGATPAEGRGRLDNCVMESKSAAPEAMIEKASSPEVIPNSSAAFNQKPDLKTSDGPTGVEKNAGITSPVVEVAISSLQSPFFVSSSTPIADRDVVPSQSNAPHMLSIGEKVVEAKQSNGAVTSFGFASTNVGEISSVTGSSGVKLATSSDQKPENISSCATTAPGTTNYLSDKTDKESNLNGIFCRTPETAITSSVLTSISAGSKFKFGASAADGSTFNNGSCASSPFSFSSPAPSLVPSNCQSSSSATATKNDTSAATITSASATANASISFTSSPSVEASIPSFTGAPVFKFSSSGDPSTSVSTLSATSGEATESKTQDTKLGNVGIFPFGSTSAFTGSGSSIFGGTSAASSSAGTTAEVASSGNSSSSGISSTVTNSGSGFFSSTFSPVTSTSNGIFGGTSASTSTGNGIFGGTSAATSTGAGLFGGTSAATSTGNGIFGGTSATSTGSSIFGGTSLPVSGTGSIFSTKAAGMATGSNVFGFSAPPTSTSTSQSQGLNPFNAVNTQASAAGTGIGTSSQSTPIQFSSSASSPSFGLAGNATFSSGSSIFGSSASVAKPFSSGSSFGVSSSSSETKSLSSSSGIAGGAFGSSWQAPKTPTFGSSSGFSFGSSTSVSAPSGASTIFGSSTGASSNSIFSFTSAAAATPSQPVFGNTSPGLVFGSTPSSNNDQMEDSMAEDTVQASPAVVTFSQPISPPASGFVFGASNPPAAGSVPFGTQPSIAAPQNPSPFLASGSLEFGGGGSFSLGTSGDKSARKFVKVRKQRKK</sequence>
<comment type="caution">
    <text evidence="2">The sequence shown here is derived from an EMBL/GenBank/DDBJ whole genome shotgun (WGS) entry which is preliminary data.</text>
</comment>
<feature type="region of interest" description="Disordered" evidence="1">
    <location>
        <begin position="1226"/>
        <end position="1252"/>
    </location>
</feature>
<feature type="region of interest" description="Disordered" evidence="1">
    <location>
        <begin position="518"/>
        <end position="537"/>
    </location>
</feature>
<dbReference type="GO" id="GO:0071763">
    <property type="term" value="P:nuclear membrane organization"/>
    <property type="evidence" value="ECO:0007669"/>
    <property type="project" value="TreeGrafter"/>
</dbReference>
<feature type="region of interest" description="Disordered" evidence="1">
    <location>
        <begin position="397"/>
        <end position="421"/>
    </location>
</feature>
<dbReference type="Proteomes" id="UP000828251">
    <property type="component" value="Unassembled WGS sequence"/>
</dbReference>
<dbReference type="GO" id="GO:0016973">
    <property type="term" value="P:poly(A)+ mRNA export from nucleus"/>
    <property type="evidence" value="ECO:0007669"/>
    <property type="project" value="TreeGrafter"/>
</dbReference>
<feature type="compositionally biased region" description="Low complexity" evidence="1">
    <location>
        <begin position="865"/>
        <end position="877"/>
    </location>
</feature>
<feature type="region of interest" description="Disordered" evidence="1">
    <location>
        <begin position="1314"/>
        <end position="1338"/>
    </location>
</feature>
<organism evidence="2 3">
    <name type="scientific">Gossypium stocksii</name>
    <dbReference type="NCBI Taxonomy" id="47602"/>
    <lineage>
        <taxon>Eukaryota</taxon>
        <taxon>Viridiplantae</taxon>
        <taxon>Streptophyta</taxon>
        <taxon>Embryophyta</taxon>
        <taxon>Tracheophyta</taxon>
        <taxon>Spermatophyta</taxon>
        <taxon>Magnoliopsida</taxon>
        <taxon>eudicotyledons</taxon>
        <taxon>Gunneridae</taxon>
        <taxon>Pentapetalae</taxon>
        <taxon>rosids</taxon>
        <taxon>malvids</taxon>
        <taxon>Malvales</taxon>
        <taxon>Malvaceae</taxon>
        <taxon>Malvoideae</taxon>
        <taxon>Gossypium</taxon>
    </lineage>
</organism>
<feature type="compositionally biased region" description="Basic residues" evidence="1">
    <location>
        <begin position="21"/>
        <end position="30"/>
    </location>
</feature>
<dbReference type="PANTHER" id="PTHR33416:SF20">
    <property type="entry name" value="NUCLEAR PORE COMPLEX PROTEIN NUP1"/>
    <property type="match status" value="1"/>
</dbReference>
<keyword evidence="3" id="KW-1185">Reference proteome</keyword>
<feature type="compositionally biased region" description="Polar residues" evidence="1">
    <location>
        <begin position="715"/>
        <end position="740"/>
    </location>
</feature>
<feature type="compositionally biased region" description="Polar residues" evidence="1">
    <location>
        <begin position="305"/>
        <end position="317"/>
    </location>
</feature>
<gene>
    <name evidence="2" type="ORF">J1N35_039879</name>
</gene>